<gene>
    <name evidence="1" type="primary">tnpB</name>
    <name evidence="1" type="ORF">ACETRX_36695</name>
</gene>
<evidence type="ECO:0000313" key="2">
    <source>
        <dbReference type="Proteomes" id="UP001595190"/>
    </source>
</evidence>
<reference evidence="1 2" key="1">
    <citation type="submission" date="2024-09" db="EMBL/GenBank/DDBJ databases">
        <title>Description of Labrys sedimenti sp. nov., isolated from a diclofenac-degrading enrichment culture, and genome-based reclassification of Labrys portucalensis as a later heterotypic synonym of Labrys neptuniae.</title>
        <authorList>
            <person name="Tancsics A."/>
            <person name="Csepanyi A."/>
        </authorList>
    </citation>
    <scope>NUCLEOTIDE SEQUENCE [LARGE SCALE GENOMIC DNA]</scope>
    <source>
        <strain evidence="1 2">LMG 23412</strain>
    </source>
</reference>
<dbReference type="InterPro" id="IPR008878">
    <property type="entry name" value="Transposase_IS66_Orf2"/>
</dbReference>
<dbReference type="RefSeq" id="WP_394315690.1">
    <property type="nucleotide sequence ID" value="NZ_JBHGPK010000080.1"/>
</dbReference>
<organism evidence="1 2">
    <name type="scientific">Labrys neptuniae</name>
    <dbReference type="NCBI Taxonomy" id="376174"/>
    <lineage>
        <taxon>Bacteria</taxon>
        <taxon>Pseudomonadati</taxon>
        <taxon>Pseudomonadota</taxon>
        <taxon>Alphaproteobacteria</taxon>
        <taxon>Hyphomicrobiales</taxon>
        <taxon>Xanthobacteraceae</taxon>
        <taxon>Labrys</taxon>
    </lineage>
</organism>
<proteinExistence type="predicted"/>
<dbReference type="PANTHER" id="PTHR36455">
    <property type="match status" value="1"/>
</dbReference>
<dbReference type="PANTHER" id="PTHR36455:SF1">
    <property type="entry name" value="BLR8292 PROTEIN"/>
    <property type="match status" value="1"/>
</dbReference>
<accession>A0ABV6ZSH0</accession>
<dbReference type="NCBIfam" id="NF033819">
    <property type="entry name" value="IS66_TnpB"/>
    <property type="match status" value="1"/>
</dbReference>
<dbReference type="Pfam" id="PF05717">
    <property type="entry name" value="TnpB_IS66"/>
    <property type="match status" value="1"/>
</dbReference>
<name>A0ABV6ZSH0_9HYPH</name>
<dbReference type="EMBL" id="JBHGPK010000080">
    <property type="protein sequence ID" value="MFC2255120.1"/>
    <property type="molecule type" value="Genomic_DNA"/>
</dbReference>
<comment type="caution">
    <text evidence="1">The sequence shown here is derived from an EMBL/GenBank/DDBJ whole genome shotgun (WGS) entry which is preliminary data.</text>
</comment>
<evidence type="ECO:0000313" key="1">
    <source>
        <dbReference type="EMBL" id="MFC2255120.1"/>
    </source>
</evidence>
<protein>
    <submittedName>
        <fullName evidence="1">IS66 family insertion sequence element accessory protein TnpB</fullName>
    </submittedName>
</protein>
<dbReference type="Proteomes" id="UP001595190">
    <property type="component" value="Unassembled WGS sequence"/>
</dbReference>
<sequence length="131" mass="14420">MGARPDRLLRQRAGAASRAEGIEERIVILNVTPGTKVYLSCNPVDMRKGFDGLAAVVSIVLKQDPYCGHMFLFRGKQGGYLKVLYYDGSGLCLFAKRLEQGKFVWPSIVDTTLKLTPAQLALLCEGIKECP</sequence>